<evidence type="ECO:0000313" key="5">
    <source>
        <dbReference type="EMBL" id="ABY69772.1"/>
    </source>
</evidence>
<keyword evidence="1" id="KW-0444">Lipid biosynthesis</keyword>
<dbReference type="InterPro" id="IPR007431">
    <property type="entry name" value="ACP_PD"/>
</dbReference>
<proteinExistence type="predicted"/>
<evidence type="ECO:0000256" key="2">
    <source>
        <dbReference type="ARBA" id="ARBA00022801"/>
    </source>
</evidence>
<gene>
    <name evidence="5" type="ordered locus">APJL_1216</name>
</gene>
<dbReference type="Pfam" id="PF04336">
    <property type="entry name" value="ACP_PD"/>
    <property type="match status" value="1"/>
</dbReference>
<sequence>MNFLAHSMISFELDTIMPNSRTLFGNFVGDFYKGRIENLAVASHIQNGVRLHRLIDRTTDRRENFLNPLLAEELGRFKGIVSDIVIDHFIAKNFNRLFGQELAQVETDILNNIVQYQSIFPQGFSSLFNWLAQNRALSHYADFDFLVERVFTGMAQRITRGEILRSAGNVLKKHYIELEILAIQEFSYTKQESLRKYLTEFNN</sequence>
<dbReference type="Proteomes" id="UP000008547">
    <property type="component" value="Chromosome"/>
</dbReference>
<evidence type="ECO:0008006" key="7">
    <source>
        <dbReference type="Google" id="ProtNLM"/>
    </source>
</evidence>
<name>B0BQD7_ACTPJ</name>
<dbReference type="GO" id="GO:0006633">
    <property type="term" value="P:fatty acid biosynthetic process"/>
    <property type="evidence" value="ECO:0007669"/>
    <property type="project" value="UniProtKB-KW"/>
</dbReference>
<keyword evidence="4" id="KW-0275">Fatty acid biosynthesis</keyword>
<dbReference type="HOGENOM" id="CLU_099370_0_0_6"/>
<dbReference type="PANTHER" id="PTHR38764">
    <property type="entry name" value="ACYL CARRIER PROTEIN PHOSPHODIESTERASE"/>
    <property type="match status" value="1"/>
</dbReference>
<dbReference type="AlphaFoldDB" id="B0BQD7"/>
<evidence type="ECO:0000256" key="4">
    <source>
        <dbReference type="ARBA" id="ARBA00023160"/>
    </source>
</evidence>
<reference evidence="5 6" key="1">
    <citation type="journal article" date="2008" name="PLoS ONE">
        <title>Genome biology of Actinobacillus pleuropneumoniae JL03, an isolate of serotype 3 prevalent in China.</title>
        <authorList>
            <person name="Xu Z."/>
            <person name="Zhou Y."/>
            <person name="Li L."/>
            <person name="Zhou R."/>
            <person name="Xiao S."/>
            <person name="Wan Y."/>
            <person name="Zhang S."/>
            <person name="Wang K."/>
            <person name="Li W."/>
            <person name="Li L."/>
            <person name="Jin H."/>
            <person name="Kang M."/>
            <person name="Dalai B."/>
            <person name="Li T."/>
            <person name="Liu L."/>
            <person name="Cheng Y."/>
            <person name="Zhang L."/>
            <person name="Xu T."/>
            <person name="Zheng H."/>
            <person name="Pu S."/>
            <person name="Wang B."/>
            <person name="Gu W."/>
            <person name="Zhang X.L."/>
            <person name="Zhu G.-F."/>
            <person name="Wang S."/>
            <person name="Zhao G.-P."/>
            <person name="Chen H."/>
        </authorList>
    </citation>
    <scope>NUCLEOTIDE SEQUENCE [LARGE SCALE GENOMIC DNA]</scope>
    <source>
        <strain evidence="5 6">JL03</strain>
    </source>
</reference>
<dbReference type="GO" id="GO:0008770">
    <property type="term" value="F:[acyl-carrier-protein] phosphodiesterase activity"/>
    <property type="evidence" value="ECO:0007669"/>
    <property type="project" value="InterPro"/>
</dbReference>
<keyword evidence="3" id="KW-0443">Lipid metabolism</keyword>
<organism evidence="5 6">
    <name type="scientific">Actinobacillus pleuropneumoniae serotype 3 (strain JL03)</name>
    <dbReference type="NCBI Taxonomy" id="434271"/>
    <lineage>
        <taxon>Bacteria</taxon>
        <taxon>Pseudomonadati</taxon>
        <taxon>Pseudomonadota</taxon>
        <taxon>Gammaproteobacteria</taxon>
        <taxon>Pasteurellales</taxon>
        <taxon>Pasteurellaceae</taxon>
        <taxon>Actinobacillus</taxon>
    </lineage>
</organism>
<evidence type="ECO:0000256" key="1">
    <source>
        <dbReference type="ARBA" id="ARBA00022516"/>
    </source>
</evidence>
<dbReference type="KEGG" id="apj:APJL_1216"/>
<keyword evidence="4" id="KW-0276">Fatty acid metabolism</keyword>
<evidence type="ECO:0000256" key="3">
    <source>
        <dbReference type="ARBA" id="ARBA00023098"/>
    </source>
</evidence>
<evidence type="ECO:0000313" key="6">
    <source>
        <dbReference type="Proteomes" id="UP000008547"/>
    </source>
</evidence>
<dbReference type="PANTHER" id="PTHR38764:SF1">
    <property type="entry name" value="ACYL CARRIER PROTEIN PHOSPHODIESTERASE"/>
    <property type="match status" value="1"/>
</dbReference>
<dbReference type="EMBL" id="CP000687">
    <property type="protein sequence ID" value="ABY69772.1"/>
    <property type="molecule type" value="Genomic_DNA"/>
</dbReference>
<accession>B0BQD7</accession>
<keyword evidence="2" id="KW-0378">Hydrolase</keyword>
<protein>
    <recommendedName>
        <fullName evidence="7">Acyl carrier protein phosphodiesterase</fullName>
    </recommendedName>
</protein>